<evidence type="ECO:0000313" key="1">
    <source>
        <dbReference type="EMBL" id="PVH34728.1"/>
    </source>
</evidence>
<dbReference type="Proteomes" id="UP000243499">
    <property type="component" value="Chromosome 7"/>
</dbReference>
<proteinExistence type="predicted"/>
<evidence type="ECO:0008006" key="2">
    <source>
        <dbReference type="Google" id="ProtNLM"/>
    </source>
</evidence>
<gene>
    <name evidence="1" type="ORF">PAHAL_7G018100</name>
</gene>
<reference evidence="1" key="1">
    <citation type="submission" date="2018-04" db="EMBL/GenBank/DDBJ databases">
        <title>WGS assembly of Panicum hallii.</title>
        <authorList>
            <person name="Lovell J."/>
            <person name="Jenkins J."/>
            <person name="Lowry D."/>
            <person name="Mamidi S."/>
            <person name="Sreedasyam A."/>
            <person name="Weng X."/>
            <person name="Barry K."/>
            <person name="Bonette J."/>
            <person name="Campitelli B."/>
            <person name="Daum C."/>
            <person name="Gordon S."/>
            <person name="Gould B."/>
            <person name="Lipzen A."/>
            <person name="Macqueen A."/>
            <person name="Palacio-Mejia J."/>
            <person name="Plott C."/>
            <person name="Shakirov E."/>
            <person name="Shu S."/>
            <person name="Yoshinaga Y."/>
            <person name="Zane M."/>
            <person name="Rokhsar D."/>
            <person name="Grimwood J."/>
            <person name="Schmutz J."/>
            <person name="Juenger T."/>
        </authorList>
    </citation>
    <scope>NUCLEOTIDE SEQUENCE [LARGE SCALE GENOMIC DNA]</scope>
    <source>
        <strain evidence="1">FIL2</strain>
    </source>
</reference>
<accession>A0A2T8IAR2</accession>
<organism evidence="1">
    <name type="scientific">Panicum hallii</name>
    <dbReference type="NCBI Taxonomy" id="206008"/>
    <lineage>
        <taxon>Eukaryota</taxon>
        <taxon>Viridiplantae</taxon>
        <taxon>Streptophyta</taxon>
        <taxon>Embryophyta</taxon>
        <taxon>Tracheophyta</taxon>
        <taxon>Spermatophyta</taxon>
        <taxon>Magnoliopsida</taxon>
        <taxon>Liliopsida</taxon>
        <taxon>Poales</taxon>
        <taxon>Poaceae</taxon>
        <taxon>PACMAD clade</taxon>
        <taxon>Panicoideae</taxon>
        <taxon>Panicodae</taxon>
        <taxon>Paniceae</taxon>
        <taxon>Panicinae</taxon>
        <taxon>Panicum</taxon>
        <taxon>Panicum sect. Panicum</taxon>
    </lineage>
</organism>
<sequence>MAVPPPSRANPSRRGISWEICPRTPPRLQVEYPQDQRPYPRCPKLHHPQILTEFTTTMGRNYFKRFWCQLHQDFYSSVVMRKGKAPIVPCKYVDWEYFERMNDPFFNQAIAKCKEFGLYDIMGFRYDWNEEILAQFHSSLFYDARQIAFFWTTEGVKYGVDYMTFSRLFGLGSEDEKRDPIHVEHQLKPSQLPALFYNPILAEAGNASTLQPFYYTMNQFFRATIDAKDGDATALRYFACNLLARVMPGGRPFSIMDFIWNELRRTMNDP</sequence>
<name>A0A2T8IAR2_9POAL</name>
<dbReference type="Gramene" id="PVH34728">
    <property type="protein sequence ID" value="PVH34728"/>
    <property type="gene ID" value="PAHAL_7G018100"/>
</dbReference>
<protein>
    <recommendedName>
        <fullName evidence="2">Aminotransferase-like plant mobile domain-containing protein</fullName>
    </recommendedName>
</protein>
<dbReference type="EMBL" id="CM008052">
    <property type="protein sequence ID" value="PVH34728.1"/>
    <property type="molecule type" value="Genomic_DNA"/>
</dbReference>
<dbReference type="AlphaFoldDB" id="A0A2T8IAR2"/>